<protein>
    <recommendedName>
        <fullName evidence="3">GOLD domain-containing protein</fullName>
    </recommendedName>
</protein>
<keyword evidence="1" id="KW-1133">Transmembrane helix</keyword>
<gene>
    <name evidence="4" type="ORF">CAUS1442_LOCUS10933</name>
</gene>
<name>A0A7R9WXZ7_9STRA</name>
<evidence type="ECO:0000256" key="2">
    <source>
        <dbReference type="SAM" id="SignalP"/>
    </source>
</evidence>
<keyword evidence="1" id="KW-0812">Transmembrane</keyword>
<evidence type="ECO:0000256" key="1">
    <source>
        <dbReference type="SAM" id="Phobius"/>
    </source>
</evidence>
<dbReference type="InterPro" id="IPR009038">
    <property type="entry name" value="GOLD_dom"/>
</dbReference>
<dbReference type="SMART" id="SM01190">
    <property type="entry name" value="EMP24_GP25L"/>
    <property type="match status" value="1"/>
</dbReference>
<dbReference type="AlphaFoldDB" id="A0A7R9WXZ7"/>
<feature type="chain" id="PRO_5030587809" description="GOLD domain-containing protein" evidence="2">
    <location>
        <begin position="27"/>
        <end position="326"/>
    </location>
</feature>
<evidence type="ECO:0000313" key="4">
    <source>
        <dbReference type="EMBL" id="CAD8338800.1"/>
    </source>
</evidence>
<feature type="signal peptide" evidence="2">
    <location>
        <begin position="1"/>
        <end position="26"/>
    </location>
</feature>
<keyword evidence="1" id="KW-0472">Membrane</keyword>
<keyword evidence="2" id="KW-0732">Signal</keyword>
<dbReference type="Pfam" id="PF01105">
    <property type="entry name" value="EMP24_GP25L"/>
    <property type="match status" value="1"/>
</dbReference>
<organism evidence="4">
    <name type="scientific">Craspedostauros australis</name>
    <dbReference type="NCBI Taxonomy" id="1486917"/>
    <lineage>
        <taxon>Eukaryota</taxon>
        <taxon>Sar</taxon>
        <taxon>Stramenopiles</taxon>
        <taxon>Ochrophyta</taxon>
        <taxon>Bacillariophyta</taxon>
        <taxon>Bacillariophyceae</taxon>
        <taxon>Bacillariophycidae</taxon>
        <taxon>Naviculales</taxon>
        <taxon>Naviculaceae</taxon>
        <taxon>Craspedostauros</taxon>
    </lineage>
</organism>
<accession>A0A7R9WXZ7</accession>
<feature type="transmembrane region" description="Helical" evidence="1">
    <location>
        <begin position="296"/>
        <end position="317"/>
    </location>
</feature>
<reference evidence="4" key="1">
    <citation type="submission" date="2021-01" db="EMBL/GenBank/DDBJ databases">
        <authorList>
            <person name="Corre E."/>
            <person name="Pelletier E."/>
            <person name="Niang G."/>
            <person name="Scheremetjew M."/>
            <person name="Finn R."/>
            <person name="Kale V."/>
            <person name="Holt S."/>
            <person name="Cochrane G."/>
            <person name="Meng A."/>
            <person name="Brown T."/>
            <person name="Cohen L."/>
        </authorList>
    </citation>
    <scope>NUCLEOTIDE SEQUENCE</scope>
    <source>
        <strain evidence="4">CCMP3328</strain>
    </source>
</reference>
<evidence type="ECO:0000259" key="3">
    <source>
        <dbReference type="SMART" id="SM01190"/>
    </source>
</evidence>
<proteinExistence type="predicted"/>
<feature type="domain" description="GOLD" evidence="3">
    <location>
        <begin position="118"/>
        <end position="321"/>
    </location>
</feature>
<sequence>MITTNRRMTSQRSLLLIVSMLHAVASVPYSLLTNARPKCWRVIATAGQLLEINYDVPDLKITDPVKKAIQDGESEKLVPHEAFEAHKAKQAAEQEATMAAYGMDGRWNRRMQDKLEGMANVNLQGTIVSIIARGGASAMNIMRPLRNGFGAEERGRAEEEAPVSRSSIDRMRKELEAKQGVIKFPIKVVDGEIDVCIQSFSATEEEPSRVGLYVVLKDEVEKLGLDDDSQQATDGGKETDPALQHTVVKKEMTRLERDIGTLSNRVQTLTSGAEFNKQYEISFFEKSMAMNKASTYWPIIQLTVLVVAGVAQANHIVRYMKTKRIM</sequence>
<dbReference type="EMBL" id="HBEF01017640">
    <property type="protein sequence ID" value="CAD8338800.1"/>
    <property type="molecule type" value="Transcribed_RNA"/>
</dbReference>